<evidence type="ECO:0000313" key="2">
    <source>
        <dbReference type="EMBL" id="WOJ95310.1"/>
    </source>
</evidence>
<dbReference type="Pfam" id="PF11871">
    <property type="entry name" value="DUF3391"/>
    <property type="match status" value="1"/>
</dbReference>
<dbReference type="InterPro" id="IPR037522">
    <property type="entry name" value="HD_GYP_dom"/>
</dbReference>
<evidence type="ECO:0000259" key="1">
    <source>
        <dbReference type="PROSITE" id="PS51832"/>
    </source>
</evidence>
<proteinExistence type="predicted"/>
<dbReference type="Pfam" id="PF13487">
    <property type="entry name" value="HD_5"/>
    <property type="match status" value="1"/>
</dbReference>
<dbReference type="EMBL" id="CP136865">
    <property type="protein sequence ID" value="WOJ95310.1"/>
    <property type="molecule type" value="Genomic_DNA"/>
</dbReference>
<dbReference type="Gene3D" id="1.10.3210.10">
    <property type="entry name" value="Hypothetical protein af1432"/>
    <property type="match status" value="1"/>
</dbReference>
<dbReference type="CDD" id="cd00077">
    <property type="entry name" value="HDc"/>
    <property type="match status" value="1"/>
</dbReference>
<organism evidence="2 3">
    <name type="scientific">Congregibacter brevis</name>
    <dbReference type="NCBI Taxonomy" id="3081201"/>
    <lineage>
        <taxon>Bacteria</taxon>
        <taxon>Pseudomonadati</taxon>
        <taxon>Pseudomonadota</taxon>
        <taxon>Gammaproteobacteria</taxon>
        <taxon>Cellvibrionales</taxon>
        <taxon>Halieaceae</taxon>
        <taxon>Congregibacter</taxon>
    </lineage>
</organism>
<name>A0ABZ0IA68_9GAMM</name>
<evidence type="ECO:0000313" key="3">
    <source>
        <dbReference type="Proteomes" id="UP001626549"/>
    </source>
</evidence>
<protein>
    <submittedName>
        <fullName evidence="2">HD-GYP domain-containing protein</fullName>
    </submittedName>
</protein>
<accession>A0ABZ0IA68</accession>
<dbReference type="PANTHER" id="PTHR43155">
    <property type="entry name" value="CYCLIC DI-GMP PHOSPHODIESTERASE PA4108-RELATED"/>
    <property type="match status" value="1"/>
</dbReference>
<dbReference type="SUPFAM" id="SSF109604">
    <property type="entry name" value="HD-domain/PDEase-like"/>
    <property type="match status" value="1"/>
</dbReference>
<dbReference type="PANTHER" id="PTHR43155:SF2">
    <property type="entry name" value="CYCLIC DI-GMP PHOSPHODIESTERASE PA4108"/>
    <property type="match status" value="1"/>
</dbReference>
<gene>
    <name evidence="2" type="ORF">R0137_08545</name>
</gene>
<dbReference type="InterPro" id="IPR003607">
    <property type="entry name" value="HD/PDEase_dom"/>
</dbReference>
<feature type="domain" description="HD-GYP" evidence="1">
    <location>
        <begin position="154"/>
        <end position="350"/>
    </location>
</feature>
<sequence length="421" mass="47341">MLELVKLSPRKLEVGMFVAGLDRAWSETPFKAPGFTVQTQFDINQLSGLCEFVFVDKHKSLTLELDADGPESGPSKATKRAIPLPRPRLEKSQYLEGRELTPYKDQTDWAKEYPQAKESVERLYESVKRMFRSMDSGDRLDLLSVKQSVDPVIDSVARNPDTCIWLARQKQSDQYTHQHSVACAIWSVVIGRQLGLPKTDLRSLAIGGLLFDIGKLRVSDELLTSPRRLSGAELELVRQHVYFGAELAREKSNVNEDITAMILQHHERYDGSGYPDGLRDDEIHVFARIAGIVDCYDALTTHRSYAPAIAPSEAIKQLHEVKDLDFQAEIIEEFTQAVGMYPAGTLVELSSGQVAVVVSNYRARRLRPRVILLLDEHKRPLASLRWLDLSRATHDERDKPLNIVTSLAPGSHGIDLATIDF</sequence>
<reference evidence="2 3" key="1">
    <citation type="submission" date="2023-10" db="EMBL/GenBank/DDBJ databases">
        <title>Two novel species belonging to the OM43/NOR5 clade.</title>
        <authorList>
            <person name="Park M."/>
        </authorList>
    </citation>
    <scope>NUCLEOTIDE SEQUENCE [LARGE SCALE GENOMIC DNA]</scope>
    <source>
        <strain evidence="2 3">IMCC45268</strain>
    </source>
</reference>
<dbReference type="Proteomes" id="UP001626549">
    <property type="component" value="Chromosome"/>
</dbReference>
<dbReference type="PROSITE" id="PS51832">
    <property type="entry name" value="HD_GYP"/>
    <property type="match status" value="1"/>
</dbReference>
<dbReference type="RefSeq" id="WP_407326008.1">
    <property type="nucleotide sequence ID" value="NZ_CP136865.1"/>
</dbReference>
<dbReference type="InterPro" id="IPR021812">
    <property type="entry name" value="DUF3391"/>
</dbReference>
<keyword evidence="3" id="KW-1185">Reference proteome</keyword>